<dbReference type="InterPro" id="IPR006514">
    <property type="entry name" value="IRX15/GXM/AGM"/>
</dbReference>
<sequence length="282" mass="31807">MKNRPFTAASVVAAAALIAGAILLTSSFFRVSCSRPSFSSLTSLSHPDLMTATVRYATSRVVPQQSLAEISESLAVLRKRAPCNFLIFGLGHDSLMWYALNAGGTTVFLEEDPSWYKTVLKGSPFLTAYHVEYRTHLSEADELLQGWKQEKMCAPENAYLKGNQRCRLALDNLPDVVYEKEWDFWIYALFNYLEKSKPLYYAAAPGRMAAIYSAMVMARARKGEGDTDIFLHDVNRKVEKTFAKEFLCDKYRVGAVGRLWHFRVPPISRRGNETGDPSKKFC</sequence>
<dbReference type="Proteomes" id="UP000623129">
    <property type="component" value="Unassembled WGS sequence"/>
</dbReference>
<keyword evidence="6" id="KW-1185">Reference proteome</keyword>
<evidence type="ECO:0000313" key="6">
    <source>
        <dbReference type="Proteomes" id="UP000623129"/>
    </source>
</evidence>
<evidence type="ECO:0000313" key="5">
    <source>
        <dbReference type="EMBL" id="KAF3334506.1"/>
    </source>
</evidence>
<keyword evidence="4" id="KW-0472">Membrane</keyword>
<organism evidence="5 6">
    <name type="scientific">Carex littledalei</name>
    <dbReference type="NCBI Taxonomy" id="544730"/>
    <lineage>
        <taxon>Eukaryota</taxon>
        <taxon>Viridiplantae</taxon>
        <taxon>Streptophyta</taxon>
        <taxon>Embryophyta</taxon>
        <taxon>Tracheophyta</taxon>
        <taxon>Spermatophyta</taxon>
        <taxon>Magnoliopsida</taxon>
        <taxon>Liliopsida</taxon>
        <taxon>Poales</taxon>
        <taxon>Cyperaceae</taxon>
        <taxon>Cyperoideae</taxon>
        <taxon>Cariceae</taxon>
        <taxon>Carex</taxon>
        <taxon>Carex subgen. Euthyceras</taxon>
    </lineage>
</organism>
<dbReference type="GO" id="GO:0008168">
    <property type="term" value="F:methyltransferase activity"/>
    <property type="evidence" value="ECO:0007669"/>
    <property type="project" value="UniProtKB-KW"/>
</dbReference>
<keyword evidence="2" id="KW-0812">Transmembrane</keyword>
<dbReference type="AlphaFoldDB" id="A0A833REB9"/>
<keyword evidence="5" id="KW-0808">Transferase</keyword>
<dbReference type="GO" id="GO:0045492">
    <property type="term" value="P:xylan biosynthetic process"/>
    <property type="evidence" value="ECO:0007669"/>
    <property type="project" value="InterPro"/>
</dbReference>
<evidence type="ECO:0000256" key="3">
    <source>
        <dbReference type="ARBA" id="ARBA00022989"/>
    </source>
</evidence>
<dbReference type="PANTHER" id="PTHR31444">
    <property type="entry name" value="OS11G0490100 PROTEIN"/>
    <property type="match status" value="1"/>
</dbReference>
<keyword evidence="5" id="KW-0489">Methyltransferase</keyword>
<evidence type="ECO:0000256" key="2">
    <source>
        <dbReference type="ARBA" id="ARBA00022692"/>
    </source>
</evidence>
<name>A0A833REB9_9POAL</name>
<evidence type="ECO:0000256" key="1">
    <source>
        <dbReference type="ARBA" id="ARBA00004194"/>
    </source>
</evidence>
<keyword evidence="3" id="KW-1133">Transmembrane helix</keyword>
<proteinExistence type="predicted"/>
<reference evidence="5" key="1">
    <citation type="submission" date="2020-01" db="EMBL/GenBank/DDBJ databases">
        <title>Genome sequence of Kobresia littledalei, the first chromosome-level genome in the family Cyperaceae.</title>
        <authorList>
            <person name="Qu G."/>
        </authorList>
    </citation>
    <scope>NUCLEOTIDE SEQUENCE</scope>
    <source>
        <strain evidence="5">C.B.Clarke</strain>
        <tissue evidence="5">Leaf</tissue>
    </source>
</reference>
<dbReference type="Pfam" id="PF21729">
    <property type="entry name" value="IRX15_IRX15L_GXM"/>
    <property type="match status" value="1"/>
</dbReference>
<dbReference type="GO" id="GO:0032259">
    <property type="term" value="P:methylation"/>
    <property type="evidence" value="ECO:0007669"/>
    <property type="project" value="UniProtKB-KW"/>
</dbReference>
<dbReference type="NCBIfam" id="TIGR01627">
    <property type="entry name" value="A_thal_3515"/>
    <property type="match status" value="1"/>
</dbReference>
<evidence type="ECO:0000256" key="4">
    <source>
        <dbReference type="ARBA" id="ARBA00023136"/>
    </source>
</evidence>
<dbReference type="GO" id="GO:0000139">
    <property type="term" value="C:Golgi membrane"/>
    <property type="evidence" value="ECO:0007669"/>
    <property type="project" value="UniProtKB-SubCell"/>
</dbReference>
<dbReference type="EMBL" id="SWLB01000009">
    <property type="protein sequence ID" value="KAF3334506.1"/>
    <property type="molecule type" value="Genomic_DNA"/>
</dbReference>
<gene>
    <name evidence="5" type="ORF">FCM35_KLT21110</name>
</gene>
<dbReference type="OrthoDB" id="1896682at2759"/>
<comment type="caution">
    <text evidence="5">The sequence shown here is derived from an EMBL/GenBank/DDBJ whole genome shotgun (WGS) entry which is preliminary data.</text>
</comment>
<comment type="subcellular location">
    <subcellularLocation>
        <location evidence="1">Golgi apparatus membrane</location>
        <topology evidence="1">Single-pass membrane protein</topology>
    </subcellularLocation>
</comment>
<accession>A0A833REB9</accession>
<protein>
    <submittedName>
        <fullName evidence="5">Glucuronoxylan 4-O-methyltransferase 1</fullName>
    </submittedName>
</protein>